<feature type="chain" id="PRO_5003265112" description="Cytochrome P450 family protein" evidence="14">
    <location>
        <begin position="20"/>
        <end position="483"/>
    </location>
</feature>
<dbReference type="STRING" id="5786.F0ZGH5"/>
<dbReference type="Gene3D" id="1.10.630.10">
    <property type="entry name" value="Cytochrome P450"/>
    <property type="match status" value="1"/>
</dbReference>
<keyword evidence="8 13" id="KW-0560">Oxidoreductase</keyword>
<dbReference type="AlphaFoldDB" id="F0ZGH5"/>
<evidence type="ECO:0000256" key="13">
    <source>
        <dbReference type="RuleBase" id="RU000461"/>
    </source>
</evidence>
<dbReference type="PANTHER" id="PTHR24303:SF31">
    <property type="entry name" value="CYTOCHROME P450 307A1-RELATED"/>
    <property type="match status" value="1"/>
</dbReference>
<dbReference type="PRINTS" id="PR00463">
    <property type="entry name" value="EP450I"/>
</dbReference>
<evidence type="ECO:0000313" key="15">
    <source>
        <dbReference type="EMBL" id="EGC36945.1"/>
    </source>
</evidence>
<dbReference type="RefSeq" id="XP_003286513.1">
    <property type="nucleotide sequence ID" value="XM_003286465.1"/>
</dbReference>
<proteinExistence type="inferred from homology"/>
<evidence type="ECO:0000256" key="2">
    <source>
        <dbReference type="ARBA" id="ARBA00004167"/>
    </source>
</evidence>
<dbReference type="Proteomes" id="UP000001064">
    <property type="component" value="Unassembled WGS sequence"/>
</dbReference>
<dbReference type="InParanoid" id="F0ZGH5"/>
<dbReference type="PROSITE" id="PS00086">
    <property type="entry name" value="CYTOCHROME_P450"/>
    <property type="match status" value="1"/>
</dbReference>
<evidence type="ECO:0008006" key="17">
    <source>
        <dbReference type="Google" id="ProtNLM"/>
    </source>
</evidence>
<comment type="subcellular location">
    <subcellularLocation>
        <location evidence="2">Membrane</location>
        <topology evidence="2">Single-pass membrane protein</topology>
    </subcellularLocation>
</comment>
<keyword evidence="9 12" id="KW-0408">Iron</keyword>
<evidence type="ECO:0000313" key="16">
    <source>
        <dbReference type="Proteomes" id="UP000001064"/>
    </source>
</evidence>
<evidence type="ECO:0000256" key="12">
    <source>
        <dbReference type="PIRSR" id="PIRSR602401-1"/>
    </source>
</evidence>
<evidence type="ECO:0000256" key="9">
    <source>
        <dbReference type="ARBA" id="ARBA00023004"/>
    </source>
</evidence>
<keyword evidence="10 13" id="KW-0503">Monooxygenase</keyword>
<evidence type="ECO:0000256" key="6">
    <source>
        <dbReference type="ARBA" id="ARBA00022723"/>
    </source>
</evidence>
<dbReference type="KEGG" id="dpp:DICPUDRAFT_77397"/>
<dbReference type="VEuPathDB" id="AmoebaDB:DICPUDRAFT_77397"/>
<keyword evidence="4 12" id="KW-0349">Heme</keyword>
<evidence type="ECO:0000256" key="8">
    <source>
        <dbReference type="ARBA" id="ARBA00023002"/>
    </source>
</evidence>
<dbReference type="EMBL" id="GL871012">
    <property type="protein sequence ID" value="EGC36945.1"/>
    <property type="molecule type" value="Genomic_DNA"/>
</dbReference>
<feature type="signal peptide" evidence="14">
    <location>
        <begin position="1"/>
        <end position="19"/>
    </location>
</feature>
<feature type="binding site" description="axial binding residue" evidence="12">
    <location>
        <position position="430"/>
    </location>
    <ligand>
        <name>heme</name>
        <dbReference type="ChEBI" id="CHEBI:30413"/>
    </ligand>
    <ligandPart>
        <name>Fe</name>
        <dbReference type="ChEBI" id="CHEBI:18248"/>
    </ligandPart>
</feature>
<dbReference type="eggNOG" id="KOG0156">
    <property type="taxonomic scope" value="Eukaryota"/>
</dbReference>
<dbReference type="SUPFAM" id="SSF48264">
    <property type="entry name" value="Cytochrome P450"/>
    <property type="match status" value="1"/>
</dbReference>
<sequence length="483" mass="56326">MISILNLLLLIVFIYLIKSNYKKYIKFTNNDLKGPFPLPIIGNLHNLGEKPHITCEQLVKKYGKIYRLYFGDCYTVVVSDIDIIKELFLNNHESLKERPLTPSFKHCSDDEHGILLSSKRWDRNREMLQKVMKKINIKELYKMIYDQVEDMVLSFKSFENSGEALPVRLVATRFTLSTMFKYIFNEKVSYNEDINTGVVSMFAEWLEFVFDMVGVGHVGDYIEILKPFYSLYLKQFEHYVPIGRDFVYQRYIKHVKKLESLNEESNCLLDLLIREYNTDDSEDARDIVANCLDMLVAGTDTPSKTLEWTILNLVNHQDIQENVYQEIKRVVGDRDKVKLGDRPSTPYFNSVCKEVIRIHSIVPFGVPRIINKDLMLKGFYIPKGSQVVINYRALNHDKKYFQNPEDFDPQRFIDGDSAAYLPFSLGKRNCIGRELASSIIYLFLSNLLLNYKISSIDNKPLEINENFGINIKPNSFKIVLNKR</sequence>
<evidence type="ECO:0000256" key="7">
    <source>
        <dbReference type="ARBA" id="ARBA00022989"/>
    </source>
</evidence>
<dbReference type="InterPro" id="IPR017972">
    <property type="entry name" value="Cyt_P450_CS"/>
</dbReference>
<dbReference type="GO" id="GO:0016020">
    <property type="term" value="C:membrane"/>
    <property type="evidence" value="ECO:0007669"/>
    <property type="project" value="UniProtKB-SubCell"/>
</dbReference>
<dbReference type="OrthoDB" id="1055148at2759"/>
<evidence type="ECO:0000256" key="1">
    <source>
        <dbReference type="ARBA" id="ARBA00001971"/>
    </source>
</evidence>
<comment type="cofactor">
    <cofactor evidence="1 12">
        <name>heme</name>
        <dbReference type="ChEBI" id="CHEBI:30413"/>
    </cofactor>
</comment>
<keyword evidence="7" id="KW-1133">Transmembrane helix</keyword>
<evidence type="ECO:0000256" key="10">
    <source>
        <dbReference type="ARBA" id="ARBA00023033"/>
    </source>
</evidence>
<organism evidence="15 16">
    <name type="scientific">Dictyostelium purpureum</name>
    <name type="common">Slime mold</name>
    <dbReference type="NCBI Taxonomy" id="5786"/>
    <lineage>
        <taxon>Eukaryota</taxon>
        <taxon>Amoebozoa</taxon>
        <taxon>Evosea</taxon>
        <taxon>Eumycetozoa</taxon>
        <taxon>Dictyostelia</taxon>
        <taxon>Dictyosteliales</taxon>
        <taxon>Dictyosteliaceae</taxon>
        <taxon>Dictyostelium</taxon>
    </lineage>
</organism>
<name>F0ZGH5_DICPU</name>
<dbReference type="GO" id="GO:0020037">
    <property type="term" value="F:heme binding"/>
    <property type="evidence" value="ECO:0000318"/>
    <property type="project" value="GO_Central"/>
</dbReference>
<dbReference type="Pfam" id="PF00067">
    <property type="entry name" value="p450"/>
    <property type="match status" value="1"/>
</dbReference>
<evidence type="ECO:0000256" key="11">
    <source>
        <dbReference type="ARBA" id="ARBA00023136"/>
    </source>
</evidence>
<keyword evidence="11" id="KW-0472">Membrane</keyword>
<protein>
    <recommendedName>
        <fullName evidence="17">Cytochrome P450 family protein</fullName>
    </recommendedName>
</protein>
<dbReference type="OMA" id="NIFTWDQ"/>
<evidence type="ECO:0000256" key="3">
    <source>
        <dbReference type="ARBA" id="ARBA00010617"/>
    </source>
</evidence>
<dbReference type="GO" id="GO:0005506">
    <property type="term" value="F:iron ion binding"/>
    <property type="evidence" value="ECO:0007669"/>
    <property type="project" value="InterPro"/>
</dbReference>
<gene>
    <name evidence="15" type="ORF">DICPUDRAFT_77397</name>
</gene>
<dbReference type="CDD" id="cd20617">
    <property type="entry name" value="CYP1_2-like"/>
    <property type="match status" value="1"/>
</dbReference>
<evidence type="ECO:0000256" key="14">
    <source>
        <dbReference type="SAM" id="SignalP"/>
    </source>
</evidence>
<comment type="similarity">
    <text evidence="3 13">Belongs to the cytochrome P450 family.</text>
</comment>
<keyword evidence="5" id="KW-0812">Transmembrane</keyword>
<dbReference type="PANTHER" id="PTHR24303">
    <property type="entry name" value="HEME-BINDING MONOOXYGENASE FAMILY"/>
    <property type="match status" value="1"/>
</dbReference>
<evidence type="ECO:0000256" key="4">
    <source>
        <dbReference type="ARBA" id="ARBA00022617"/>
    </source>
</evidence>
<reference evidence="16" key="1">
    <citation type="journal article" date="2011" name="Genome Biol.">
        <title>Comparative genomics of the social amoebae Dictyostelium discoideum and Dictyostelium purpureum.</title>
        <authorList>
            <consortium name="US DOE Joint Genome Institute (JGI-PGF)"/>
            <person name="Sucgang R."/>
            <person name="Kuo A."/>
            <person name="Tian X."/>
            <person name="Salerno W."/>
            <person name="Parikh A."/>
            <person name="Feasley C.L."/>
            <person name="Dalin E."/>
            <person name="Tu H."/>
            <person name="Huang E."/>
            <person name="Barry K."/>
            <person name="Lindquist E."/>
            <person name="Shapiro H."/>
            <person name="Bruce D."/>
            <person name="Schmutz J."/>
            <person name="Salamov A."/>
            <person name="Fey P."/>
            <person name="Gaudet P."/>
            <person name="Anjard C."/>
            <person name="Babu M.M."/>
            <person name="Basu S."/>
            <person name="Bushmanova Y."/>
            <person name="van der Wel H."/>
            <person name="Katoh-Kurasawa M."/>
            <person name="Dinh C."/>
            <person name="Coutinho P.M."/>
            <person name="Saito T."/>
            <person name="Elias M."/>
            <person name="Schaap P."/>
            <person name="Kay R.R."/>
            <person name="Henrissat B."/>
            <person name="Eichinger L."/>
            <person name="Rivero F."/>
            <person name="Putnam N.H."/>
            <person name="West C.M."/>
            <person name="Loomis W.F."/>
            <person name="Chisholm R.L."/>
            <person name="Shaulsky G."/>
            <person name="Strassmann J.E."/>
            <person name="Queller D.C."/>
            <person name="Kuspa A."/>
            <person name="Grigoriev I.V."/>
        </authorList>
    </citation>
    <scope>NUCLEOTIDE SEQUENCE [LARGE SCALE GENOMIC DNA]</scope>
    <source>
        <strain evidence="16">QSDP1</strain>
    </source>
</reference>
<keyword evidence="16" id="KW-1185">Reference proteome</keyword>
<dbReference type="InterPro" id="IPR036396">
    <property type="entry name" value="Cyt_P450_sf"/>
</dbReference>
<dbReference type="PRINTS" id="PR00385">
    <property type="entry name" value="P450"/>
</dbReference>
<keyword evidence="6 12" id="KW-0479">Metal-binding</keyword>
<accession>F0ZGH5</accession>
<evidence type="ECO:0000256" key="5">
    <source>
        <dbReference type="ARBA" id="ARBA00022692"/>
    </source>
</evidence>
<dbReference type="InterPro" id="IPR002401">
    <property type="entry name" value="Cyt_P450_E_grp-I"/>
</dbReference>
<dbReference type="FunFam" id="1.10.630.10:FF:000068">
    <property type="entry name" value="Probable cytochrome P450 508A2"/>
    <property type="match status" value="1"/>
</dbReference>
<dbReference type="GeneID" id="10503919"/>
<keyword evidence="14" id="KW-0732">Signal</keyword>
<dbReference type="GO" id="GO:0016712">
    <property type="term" value="F:oxidoreductase activity, acting on paired donors, with incorporation or reduction of molecular oxygen, reduced flavin or flavoprotein as one donor, and incorporation of one atom of oxygen"/>
    <property type="evidence" value="ECO:0000318"/>
    <property type="project" value="GO_Central"/>
</dbReference>
<dbReference type="InterPro" id="IPR001128">
    <property type="entry name" value="Cyt_P450"/>
</dbReference>